<sequence length="62" mass="7260">MGKGLFQKKRAFFVIVAFADQNIPARQVPLPLKGVQDFIECPFFMPIFNSYQKIRKERLHGF</sequence>
<gene>
    <name evidence="1" type="ORF">ADH66_08020</name>
</gene>
<name>A0ABM6L528_9FIRM</name>
<evidence type="ECO:0000313" key="2">
    <source>
        <dbReference type="Proteomes" id="UP000196710"/>
    </source>
</evidence>
<dbReference type="Proteomes" id="UP000196710">
    <property type="component" value="Chromosome"/>
</dbReference>
<reference evidence="2" key="1">
    <citation type="submission" date="2017-05" db="EMBL/GenBank/DDBJ databases">
        <title>Improved OligoMM genomes.</title>
        <authorList>
            <person name="Garzetti D."/>
        </authorList>
    </citation>
    <scope>NUCLEOTIDE SEQUENCE [LARGE SCALE GENOMIC DNA]</scope>
    <source>
        <strain evidence="2">KB18</strain>
    </source>
</reference>
<proteinExistence type="predicted"/>
<evidence type="ECO:0000313" key="1">
    <source>
        <dbReference type="EMBL" id="ASB40608.1"/>
    </source>
</evidence>
<organism evidence="1 2">
    <name type="scientific">Acutalibacter muris</name>
    <dbReference type="NCBI Taxonomy" id="1796620"/>
    <lineage>
        <taxon>Bacteria</taxon>
        <taxon>Bacillati</taxon>
        <taxon>Bacillota</taxon>
        <taxon>Clostridia</taxon>
        <taxon>Eubacteriales</taxon>
        <taxon>Acutalibacteraceae</taxon>
        <taxon>Acutalibacter</taxon>
    </lineage>
</organism>
<keyword evidence="2" id="KW-1185">Reference proteome</keyword>
<protein>
    <submittedName>
        <fullName evidence="1">Uncharacterized protein</fullName>
    </submittedName>
</protein>
<accession>A0ABM6L528</accession>
<dbReference type="EMBL" id="CP021422">
    <property type="protein sequence ID" value="ASB40608.1"/>
    <property type="molecule type" value="Genomic_DNA"/>
</dbReference>